<organism evidence="1 2">
    <name type="scientific">Tranquillimonas rosea</name>
    <dbReference type="NCBI Taxonomy" id="641238"/>
    <lineage>
        <taxon>Bacteria</taxon>
        <taxon>Pseudomonadati</taxon>
        <taxon>Pseudomonadota</taxon>
        <taxon>Alphaproteobacteria</taxon>
        <taxon>Rhodobacterales</taxon>
        <taxon>Roseobacteraceae</taxon>
        <taxon>Tranquillimonas</taxon>
    </lineage>
</organism>
<dbReference type="EMBL" id="FOGU01000007">
    <property type="protein sequence ID" value="SES21933.1"/>
    <property type="molecule type" value="Genomic_DNA"/>
</dbReference>
<dbReference type="Proteomes" id="UP000198885">
    <property type="component" value="Unassembled WGS sequence"/>
</dbReference>
<keyword evidence="2" id="KW-1185">Reference proteome</keyword>
<evidence type="ECO:0000313" key="2">
    <source>
        <dbReference type="Proteomes" id="UP000198885"/>
    </source>
</evidence>
<proteinExistence type="predicted"/>
<name>A0A1H9VL56_9RHOB</name>
<sequence length="313" mass="34842">MKHYGQSHFETPSEASLLTTEDYVRLLHPTDAIGKTTLMARDRSDAMHSKTYRLRDAQLWANNFLDSDGYMSLHRFHGPRCVGRLAALNGLFLDLDTDRLPVGATKSPGPWSLDFLMRLVSLNLPEPSVILSTGRGLAAIWLINPLPPQALPRWQSAQNALIEMFKPLGADPACCDAARVTRLPGSLNTKSQTIASIIGGSLERYDFDRFADDIYIAAGRPTREQLSLQKKRRKKATARKHSGGLATAVRFKVVMQDLERLRLSWGGRVPKGVRNIWLHLYATCLSHTSNEREIPDLVRSMATEATPGLSPSE</sequence>
<protein>
    <submittedName>
        <fullName evidence="1">Uncharacterized protein</fullName>
    </submittedName>
</protein>
<gene>
    <name evidence="1" type="ORF">SAMN04490244_107171</name>
</gene>
<dbReference type="OrthoDB" id="6008408at2"/>
<evidence type="ECO:0000313" key="1">
    <source>
        <dbReference type="EMBL" id="SES21933.1"/>
    </source>
</evidence>
<dbReference type="RefSeq" id="WP_092694426.1">
    <property type="nucleotide sequence ID" value="NZ_FOGU01000007.1"/>
</dbReference>
<dbReference type="STRING" id="641238.SAMN04490244_107171"/>
<dbReference type="AlphaFoldDB" id="A0A1H9VL56"/>
<reference evidence="1 2" key="1">
    <citation type="submission" date="2016-10" db="EMBL/GenBank/DDBJ databases">
        <authorList>
            <person name="de Groot N.N."/>
        </authorList>
    </citation>
    <scope>NUCLEOTIDE SEQUENCE [LARGE SCALE GENOMIC DNA]</scope>
    <source>
        <strain evidence="1 2">DSM 23042</strain>
    </source>
</reference>
<accession>A0A1H9VL56</accession>